<sequence>MRSYGAALHVRFEKCIMVTAGSEADRRGIVSGGGWMVHGVTERSVSSFPDEEGDIGMSSSSSSEHLADDREAHLHPWDPTR</sequence>
<feature type="compositionally biased region" description="Basic and acidic residues" evidence="1">
    <location>
        <begin position="65"/>
        <end position="81"/>
    </location>
</feature>
<evidence type="ECO:0000313" key="3">
    <source>
        <dbReference type="Proteomes" id="UP000289886"/>
    </source>
</evidence>
<dbReference type="Proteomes" id="UP000289886">
    <property type="component" value="Unassembled WGS sequence"/>
</dbReference>
<accession>A0A444US42</accession>
<protein>
    <submittedName>
        <fullName evidence="2">Uncharacterized protein</fullName>
    </submittedName>
</protein>
<gene>
    <name evidence="2" type="ORF">EOD39_21655</name>
</gene>
<name>A0A444US42_ACIRT</name>
<proteinExistence type="predicted"/>
<dbReference type="EMBL" id="SCEB01011233">
    <property type="protein sequence ID" value="RXM90979.1"/>
    <property type="molecule type" value="Genomic_DNA"/>
</dbReference>
<reference evidence="2 3" key="1">
    <citation type="submission" date="2019-01" db="EMBL/GenBank/DDBJ databases">
        <title>Draft Genome and Complete Hox-Cluster Characterization of the Sterlet Sturgeon (Acipenser ruthenus).</title>
        <authorList>
            <person name="Wei Q."/>
        </authorList>
    </citation>
    <scope>NUCLEOTIDE SEQUENCE [LARGE SCALE GENOMIC DNA]</scope>
    <source>
        <strain evidence="2">WHYD16114868_AA</strain>
        <tissue evidence="2">Blood</tissue>
    </source>
</reference>
<dbReference type="AlphaFoldDB" id="A0A444US42"/>
<keyword evidence="3" id="KW-1185">Reference proteome</keyword>
<feature type="region of interest" description="Disordered" evidence="1">
    <location>
        <begin position="45"/>
        <end position="81"/>
    </location>
</feature>
<organism evidence="2 3">
    <name type="scientific">Acipenser ruthenus</name>
    <name type="common">Sterlet sturgeon</name>
    <dbReference type="NCBI Taxonomy" id="7906"/>
    <lineage>
        <taxon>Eukaryota</taxon>
        <taxon>Metazoa</taxon>
        <taxon>Chordata</taxon>
        <taxon>Craniata</taxon>
        <taxon>Vertebrata</taxon>
        <taxon>Euteleostomi</taxon>
        <taxon>Actinopterygii</taxon>
        <taxon>Chondrostei</taxon>
        <taxon>Acipenseriformes</taxon>
        <taxon>Acipenseridae</taxon>
        <taxon>Acipenser</taxon>
    </lineage>
</organism>
<evidence type="ECO:0000313" key="2">
    <source>
        <dbReference type="EMBL" id="RXM90979.1"/>
    </source>
</evidence>
<comment type="caution">
    <text evidence="2">The sequence shown here is derived from an EMBL/GenBank/DDBJ whole genome shotgun (WGS) entry which is preliminary data.</text>
</comment>
<evidence type="ECO:0000256" key="1">
    <source>
        <dbReference type="SAM" id="MobiDB-lite"/>
    </source>
</evidence>